<comment type="subcellular location">
    <subcellularLocation>
        <location evidence="5">Cell inner membrane</location>
        <topology evidence="5">Single-pass membrane protein</topology>
        <orientation evidence="5">Periplasmic side</orientation>
    </subcellularLocation>
    <subcellularLocation>
        <location evidence="1">Membrane</location>
        <topology evidence="1">Single-pass membrane protein</topology>
    </subcellularLocation>
</comment>
<name>A0ABV8V0Q7_9GAMM</name>
<organism evidence="7 8">
    <name type="scientific">Simiduia curdlanivorans</name>
    <dbReference type="NCBI Taxonomy" id="1492769"/>
    <lineage>
        <taxon>Bacteria</taxon>
        <taxon>Pseudomonadati</taxon>
        <taxon>Pseudomonadota</taxon>
        <taxon>Gammaproteobacteria</taxon>
        <taxon>Cellvibrionales</taxon>
        <taxon>Cellvibrionaceae</taxon>
        <taxon>Simiduia</taxon>
    </lineage>
</organism>
<evidence type="ECO:0000259" key="6">
    <source>
        <dbReference type="PROSITE" id="PS52015"/>
    </source>
</evidence>
<dbReference type="InterPro" id="IPR037682">
    <property type="entry name" value="TonB_C"/>
</dbReference>
<dbReference type="EMBL" id="JBHSCX010000003">
    <property type="protein sequence ID" value="MFC4361490.1"/>
    <property type="molecule type" value="Genomic_DNA"/>
</dbReference>
<keyword evidence="4" id="KW-0472">Membrane</keyword>
<evidence type="ECO:0000256" key="3">
    <source>
        <dbReference type="ARBA" id="ARBA00022989"/>
    </source>
</evidence>
<comment type="function">
    <text evidence="5">Interacts with outer membrane receptor proteins that carry out high-affinity binding and energy dependent uptake into the periplasmic space of specific substrates. It could act to transduce energy from the cytoplasmic membrane to specific energy-requiring processes in the outer membrane, resulting in the release into the periplasm of ligands bound by these outer membrane proteins.</text>
</comment>
<comment type="caution">
    <text evidence="7">The sequence shown here is derived from an EMBL/GenBank/DDBJ whole genome shotgun (WGS) entry which is preliminary data.</text>
</comment>
<dbReference type="Proteomes" id="UP001595840">
    <property type="component" value="Unassembled WGS sequence"/>
</dbReference>
<dbReference type="PRINTS" id="PR01374">
    <property type="entry name" value="TONBPROTEIN"/>
</dbReference>
<keyword evidence="5" id="KW-1003">Cell membrane</keyword>
<evidence type="ECO:0000256" key="4">
    <source>
        <dbReference type="ARBA" id="ARBA00023136"/>
    </source>
</evidence>
<keyword evidence="3" id="KW-1133">Transmembrane helix</keyword>
<keyword evidence="8" id="KW-1185">Reference proteome</keyword>
<gene>
    <name evidence="7" type="ORF">ACFOX3_04200</name>
</gene>
<dbReference type="NCBIfam" id="TIGR01352">
    <property type="entry name" value="tonB_Cterm"/>
    <property type="match status" value="1"/>
</dbReference>
<comment type="similarity">
    <text evidence="5">Belongs to the TonB family.</text>
</comment>
<sequence>MSTAAFVRPEFRTLGSLPLAALITLSLVYGMHLLIEQEAVEPEEVERRPIPTFVMDDVPDIDIIFDQPKKIVEPETPPPTSIDDPYEVETGNGGYTLPKIKINPSTDKLNINIGGGNLVKQVMIAPTYPRNALRNGTEGFVDIAYDVTAFGGTENITVMYAEPEGVFERAALAAVARWKFRPQVIDNEPVPTQGLKERVRFTIEK</sequence>
<dbReference type="InterPro" id="IPR003538">
    <property type="entry name" value="TonB"/>
</dbReference>
<evidence type="ECO:0000313" key="7">
    <source>
        <dbReference type="EMBL" id="MFC4361490.1"/>
    </source>
</evidence>
<keyword evidence="5" id="KW-0653">Protein transport</keyword>
<keyword evidence="5" id="KW-0997">Cell inner membrane</keyword>
<evidence type="ECO:0000313" key="8">
    <source>
        <dbReference type="Proteomes" id="UP001595840"/>
    </source>
</evidence>
<keyword evidence="2" id="KW-0812">Transmembrane</keyword>
<reference evidence="8" key="1">
    <citation type="journal article" date="2019" name="Int. J. Syst. Evol. Microbiol.">
        <title>The Global Catalogue of Microorganisms (GCM) 10K type strain sequencing project: providing services to taxonomists for standard genome sequencing and annotation.</title>
        <authorList>
            <consortium name="The Broad Institute Genomics Platform"/>
            <consortium name="The Broad Institute Genome Sequencing Center for Infectious Disease"/>
            <person name="Wu L."/>
            <person name="Ma J."/>
        </authorList>
    </citation>
    <scope>NUCLEOTIDE SEQUENCE [LARGE SCALE GENOMIC DNA]</scope>
    <source>
        <strain evidence="8">CECT 8570</strain>
    </source>
</reference>
<evidence type="ECO:0000256" key="1">
    <source>
        <dbReference type="ARBA" id="ARBA00004167"/>
    </source>
</evidence>
<dbReference type="SUPFAM" id="SSF74653">
    <property type="entry name" value="TolA/TonB C-terminal domain"/>
    <property type="match status" value="1"/>
</dbReference>
<dbReference type="RefSeq" id="WP_290259595.1">
    <property type="nucleotide sequence ID" value="NZ_JAUFQG010000004.1"/>
</dbReference>
<dbReference type="InterPro" id="IPR006260">
    <property type="entry name" value="TonB/TolA_C"/>
</dbReference>
<feature type="domain" description="TonB C-terminal" evidence="6">
    <location>
        <begin position="113"/>
        <end position="205"/>
    </location>
</feature>
<dbReference type="Pfam" id="PF03544">
    <property type="entry name" value="TonB_C"/>
    <property type="match status" value="1"/>
</dbReference>
<accession>A0ABV8V0Q7</accession>
<keyword evidence="5" id="KW-0735">Signal-anchor</keyword>
<proteinExistence type="inferred from homology"/>
<dbReference type="PROSITE" id="PS52015">
    <property type="entry name" value="TONB_CTD"/>
    <property type="match status" value="1"/>
</dbReference>
<evidence type="ECO:0000256" key="5">
    <source>
        <dbReference type="RuleBase" id="RU362123"/>
    </source>
</evidence>
<protein>
    <recommendedName>
        <fullName evidence="5">Protein TonB</fullName>
    </recommendedName>
</protein>
<keyword evidence="5" id="KW-0813">Transport</keyword>
<evidence type="ECO:0000256" key="2">
    <source>
        <dbReference type="ARBA" id="ARBA00022692"/>
    </source>
</evidence>
<dbReference type="Gene3D" id="3.30.2420.10">
    <property type="entry name" value="TonB"/>
    <property type="match status" value="1"/>
</dbReference>